<dbReference type="FunFam" id="2.10.25.10:FF:000038">
    <property type="entry name" value="Fibrillin 2"/>
    <property type="match status" value="2"/>
</dbReference>
<keyword evidence="3" id="KW-0677">Repeat</keyword>
<evidence type="ECO:0000313" key="11">
    <source>
        <dbReference type="Proteomes" id="UP001054837"/>
    </source>
</evidence>
<evidence type="ECO:0000256" key="8">
    <source>
        <dbReference type="SAM" id="SignalP"/>
    </source>
</evidence>
<evidence type="ECO:0000256" key="3">
    <source>
        <dbReference type="ARBA" id="ARBA00022737"/>
    </source>
</evidence>
<gene>
    <name evidence="10" type="primary">AVEN_32802_1</name>
    <name evidence="10" type="ORF">CDAR_188581</name>
</gene>
<feature type="domain" description="EGF-like" evidence="9">
    <location>
        <begin position="241"/>
        <end position="274"/>
    </location>
</feature>
<reference evidence="10 11" key="1">
    <citation type="submission" date="2021-06" db="EMBL/GenBank/DDBJ databases">
        <title>Caerostris darwini draft genome.</title>
        <authorList>
            <person name="Kono N."/>
            <person name="Arakawa K."/>
        </authorList>
    </citation>
    <scope>NUCLEOTIDE SEQUENCE [LARGE SCALE GENOMIC DNA]</scope>
</reference>
<dbReference type="SMART" id="SM00179">
    <property type="entry name" value="EGF_CA"/>
    <property type="match status" value="2"/>
</dbReference>
<dbReference type="GO" id="GO:0008201">
    <property type="term" value="F:heparin binding"/>
    <property type="evidence" value="ECO:0007669"/>
    <property type="project" value="TreeGrafter"/>
</dbReference>
<evidence type="ECO:0000256" key="4">
    <source>
        <dbReference type="ARBA" id="ARBA00023157"/>
    </source>
</evidence>
<dbReference type="PROSITE" id="PS50026">
    <property type="entry name" value="EGF_3"/>
    <property type="match status" value="2"/>
</dbReference>
<protein>
    <recommendedName>
        <fullName evidence="9">EGF-like domain-containing protein</fullName>
    </recommendedName>
</protein>
<keyword evidence="11" id="KW-1185">Reference proteome</keyword>
<sequence>MFVKSYVVLCLLAICFNVFVSGTNVENYKEKNLEFSALNILKDEFILQSRSESKLQKAEPCQTWECKPHGYCSQGKCVCNKGASGDRCEIIDKCHSKEVDCGTDPTANCTLDDGRVYCKCKYDLNGFDYDKKTCEPCKCGEYSRGCEFRNGKKRCFCKTRYYSIDGEMCKDCKCGNGSRDCSGDTGKKVCECLSPYSQLVDTCEWCDCGVNYGQCSYNANGEKQCKCNEGFGMSKSTKECVVACNDTQPCQNGGTCPEGGACECPDDYTGTWCETPKWCTPGRCGHGGDADCVWDSKSKTGTCRCKEPKHLFVEKKRGCMECDCGENGDCFLQDEMKVCVCKEGYADNFHKCERCDCGKNSVNCSFAEGHLLYVWCANCNCGEHGRCYYYGDDKICACEDNYQERYGTCLECNCGPSGLCIFGNDGKPVCICDYGYTLRNGKCEPCNCDPPNIRIGSNCTFEEGEPKCGCPEGFRENQEEHVCHDINECTDTSICPSNTNCVNIPGQYHCVCNEGFEPVNPDEDIKIHGCKDIDECYNSSMNCLYPSTVCVNSPGSYECKCKDGYYPSAAPSSLYHLKRYNNCHEKGTKWRNASIALGVILALGIIGFAFYVYRVKRR</sequence>
<dbReference type="SMART" id="SM00181">
    <property type="entry name" value="EGF"/>
    <property type="match status" value="9"/>
</dbReference>
<evidence type="ECO:0000259" key="9">
    <source>
        <dbReference type="PROSITE" id="PS50026"/>
    </source>
</evidence>
<dbReference type="InterPro" id="IPR018097">
    <property type="entry name" value="EGF_Ca-bd_CS"/>
</dbReference>
<keyword evidence="2 8" id="KW-0732">Signal</keyword>
<comment type="caution">
    <text evidence="6">Lacks conserved residue(s) required for the propagation of feature annotation.</text>
</comment>
<keyword evidence="7" id="KW-0812">Transmembrane</keyword>
<dbReference type="CDD" id="cd00054">
    <property type="entry name" value="EGF_CA"/>
    <property type="match status" value="1"/>
</dbReference>
<dbReference type="GO" id="GO:0005615">
    <property type="term" value="C:extracellular space"/>
    <property type="evidence" value="ECO:0007669"/>
    <property type="project" value="TreeGrafter"/>
</dbReference>
<dbReference type="PROSITE" id="PS00022">
    <property type="entry name" value="EGF_1"/>
    <property type="match status" value="2"/>
</dbReference>
<dbReference type="PROSITE" id="PS00010">
    <property type="entry name" value="ASX_HYDROXYL"/>
    <property type="match status" value="2"/>
</dbReference>
<accession>A0AAV4PZ85</accession>
<dbReference type="Gene3D" id="2.10.25.10">
    <property type="entry name" value="Laminin"/>
    <property type="match status" value="3"/>
</dbReference>
<keyword evidence="5" id="KW-0325">Glycoprotein</keyword>
<name>A0AAV4PZ85_9ARAC</name>
<feature type="transmembrane region" description="Helical" evidence="7">
    <location>
        <begin position="593"/>
        <end position="613"/>
    </location>
</feature>
<evidence type="ECO:0000256" key="2">
    <source>
        <dbReference type="ARBA" id="ARBA00022729"/>
    </source>
</evidence>
<evidence type="ECO:0000256" key="7">
    <source>
        <dbReference type="SAM" id="Phobius"/>
    </source>
</evidence>
<keyword evidence="7" id="KW-1133">Transmembrane helix</keyword>
<dbReference type="EMBL" id="BPLQ01003731">
    <property type="protein sequence ID" value="GIY02728.1"/>
    <property type="molecule type" value="Genomic_DNA"/>
</dbReference>
<dbReference type="InterPro" id="IPR000742">
    <property type="entry name" value="EGF"/>
</dbReference>
<dbReference type="PANTHER" id="PTHR24042:SF8">
    <property type="match status" value="1"/>
</dbReference>
<dbReference type="InterPro" id="IPR049883">
    <property type="entry name" value="NOTCH1_EGF-like"/>
</dbReference>
<keyword evidence="7" id="KW-0472">Membrane</keyword>
<dbReference type="SUPFAM" id="SSF57196">
    <property type="entry name" value="EGF/Laminin"/>
    <property type="match status" value="4"/>
</dbReference>
<feature type="chain" id="PRO_5043517546" description="EGF-like domain-containing protein" evidence="8">
    <location>
        <begin position="23"/>
        <end position="618"/>
    </location>
</feature>
<dbReference type="Proteomes" id="UP001054837">
    <property type="component" value="Unassembled WGS sequence"/>
</dbReference>
<dbReference type="AlphaFoldDB" id="A0AAV4PZ85"/>
<dbReference type="GO" id="GO:0005509">
    <property type="term" value="F:calcium ion binding"/>
    <property type="evidence" value="ECO:0007669"/>
    <property type="project" value="InterPro"/>
</dbReference>
<dbReference type="InterPro" id="IPR000152">
    <property type="entry name" value="EGF-type_Asp/Asn_hydroxyl_site"/>
</dbReference>
<comment type="caution">
    <text evidence="10">The sequence shown here is derived from an EMBL/GenBank/DDBJ whole genome shotgun (WGS) entry which is preliminary data.</text>
</comment>
<evidence type="ECO:0000313" key="10">
    <source>
        <dbReference type="EMBL" id="GIY02728.1"/>
    </source>
</evidence>
<organism evidence="10 11">
    <name type="scientific">Caerostris darwini</name>
    <dbReference type="NCBI Taxonomy" id="1538125"/>
    <lineage>
        <taxon>Eukaryota</taxon>
        <taxon>Metazoa</taxon>
        <taxon>Ecdysozoa</taxon>
        <taxon>Arthropoda</taxon>
        <taxon>Chelicerata</taxon>
        <taxon>Arachnida</taxon>
        <taxon>Araneae</taxon>
        <taxon>Araneomorphae</taxon>
        <taxon>Entelegynae</taxon>
        <taxon>Araneoidea</taxon>
        <taxon>Araneidae</taxon>
        <taxon>Caerostris</taxon>
    </lineage>
</organism>
<evidence type="ECO:0000256" key="1">
    <source>
        <dbReference type="ARBA" id="ARBA00022536"/>
    </source>
</evidence>
<feature type="disulfide bond" evidence="6">
    <location>
        <begin position="264"/>
        <end position="273"/>
    </location>
</feature>
<feature type="signal peptide" evidence="8">
    <location>
        <begin position="1"/>
        <end position="22"/>
    </location>
</feature>
<dbReference type="InterPro" id="IPR051586">
    <property type="entry name" value="PKC-binding_NELL"/>
</dbReference>
<dbReference type="PANTHER" id="PTHR24042">
    <property type="entry name" value="NEL HOMOLOG"/>
    <property type="match status" value="1"/>
</dbReference>
<dbReference type="InterPro" id="IPR001881">
    <property type="entry name" value="EGF-like_Ca-bd_dom"/>
</dbReference>
<keyword evidence="1 6" id="KW-0245">EGF-like domain</keyword>
<feature type="domain" description="EGF-like" evidence="9">
    <location>
        <begin position="485"/>
        <end position="522"/>
    </location>
</feature>
<evidence type="ECO:0000256" key="5">
    <source>
        <dbReference type="ARBA" id="ARBA00023180"/>
    </source>
</evidence>
<dbReference type="Pfam" id="PF07645">
    <property type="entry name" value="EGF_CA"/>
    <property type="match status" value="2"/>
</dbReference>
<proteinExistence type="predicted"/>
<dbReference type="PROSITE" id="PS01187">
    <property type="entry name" value="EGF_CA"/>
    <property type="match status" value="2"/>
</dbReference>
<evidence type="ECO:0000256" key="6">
    <source>
        <dbReference type="PROSITE-ProRule" id="PRU00076"/>
    </source>
</evidence>
<keyword evidence="4 6" id="KW-1015">Disulfide bond</keyword>